<feature type="binding site" evidence="13">
    <location>
        <position position="128"/>
    </location>
    <ligand>
        <name>Mg(2+)</name>
        <dbReference type="ChEBI" id="CHEBI:18420"/>
    </ligand>
</feature>
<evidence type="ECO:0000256" key="5">
    <source>
        <dbReference type="ARBA" id="ARBA00019087"/>
    </source>
</evidence>
<evidence type="ECO:0000256" key="9">
    <source>
        <dbReference type="ARBA" id="ARBA00031996"/>
    </source>
</evidence>
<accession>A0A504JLP7</accession>
<evidence type="ECO:0000256" key="13">
    <source>
        <dbReference type="PIRSR" id="PIRSR603542-2"/>
    </source>
</evidence>
<evidence type="ECO:0000256" key="2">
    <source>
        <dbReference type="ARBA" id="ARBA00004993"/>
    </source>
</evidence>
<evidence type="ECO:0000313" key="16">
    <source>
        <dbReference type="Proteomes" id="UP000315540"/>
    </source>
</evidence>
<feature type="binding site" evidence="13">
    <location>
        <position position="127"/>
    </location>
    <ligand>
        <name>Mg(2+)</name>
        <dbReference type="ChEBI" id="CHEBI:18420"/>
    </ligand>
</feature>
<feature type="domain" description="4'-phosphopantetheinyl transferase" evidence="14">
    <location>
        <begin position="122"/>
        <end position="194"/>
    </location>
</feature>
<dbReference type="PANTHER" id="PTHR38096">
    <property type="entry name" value="ENTEROBACTIN SYNTHASE COMPONENT D"/>
    <property type="match status" value="1"/>
</dbReference>
<dbReference type="GO" id="GO:0008897">
    <property type="term" value="F:holo-[acyl-carrier-protein] synthase activity"/>
    <property type="evidence" value="ECO:0007669"/>
    <property type="project" value="InterPro"/>
</dbReference>
<comment type="function">
    <text evidence="1">Involved in the biosynthesis of the siderophore enterobactin (enterochelin), which is a macrocyclic trimeric lactone of N-(2,3-dihydroxybenzoyl)-serine. The serine trilactone serves as a scaffolding for the three catechol functionalities that provide hexadentate coordination for the tightly ligated iron(2+) atoms. Plays an essential role in the assembly of the enterobactin by catalyzing the transfer of the 4'-phosphopantetheine (Ppant) moiety from coenzyme A to the apo-domains of both EntB (ArCP domain) and EntF (PCP domain) to yield their holo-forms which make them competent for the activation of 2,3-dihydroxybenzoate (DHB) and L-serine, respectively.</text>
</comment>
<keyword evidence="6 15" id="KW-0808">Transferase</keyword>
<dbReference type="GO" id="GO:0009239">
    <property type="term" value="P:enterobactin biosynthetic process"/>
    <property type="evidence" value="ECO:0007669"/>
    <property type="project" value="UniProtKB-KW"/>
</dbReference>
<feature type="binding site" evidence="12">
    <location>
        <begin position="106"/>
        <end position="107"/>
    </location>
    <ligand>
        <name>CoA</name>
        <dbReference type="ChEBI" id="CHEBI:57287"/>
    </ligand>
</feature>
<dbReference type="SUPFAM" id="SSF56214">
    <property type="entry name" value="4'-phosphopantetheinyl transferase"/>
    <property type="match status" value="2"/>
</dbReference>
<keyword evidence="13" id="KW-0460">Magnesium</keyword>
<comment type="catalytic activity">
    <reaction evidence="10">
        <text>apo-[aryl-carrier protein] + CoA = holo-[aryl-carrier protein] + adenosine 3',5'-bisphosphate + H(+)</text>
        <dbReference type="Rhea" id="RHEA:48404"/>
        <dbReference type="Rhea" id="RHEA-COMP:15903"/>
        <dbReference type="Rhea" id="RHEA-COMP:17557"/>
        <dbReference type="ChEBI" id="CHEBI:15378"/>
        <dbReference type="ChEBI" id="CHEBI:29999"/>
        <dbReference type="ChEBI" id="CHEBI:57287"/>
        <dbReference type="ChEBI" id="CHEBI:58343"/>
        <dbReference type="ChEBI" id="CHEBI:64479"/>
    </reaction>
</comment>
<dbReference type="RefSeq" id="WP_140589834.1">
    <property type="nucleotide sequence ID" value="NZ_VFWZ01000001.1"/>
</dbReference>
<dbReference type="AlphaFoldDB" id="A0A504JLP7"/>
<evidence type="ECO:0000256" key="7">
    <source>
        <dbReference type="ARBA" id="ARBA00023191"/>
    </source>
</evidence>
<dbReference type="Proteomes" id="UP000315540">
    <property type="component" value="Unassembled WGS sequence"/>
</dbReference>
<feature type="binding site" evidence="12">
    <location>
        <position position="126"/>
    </location>
    <ligand>
        <name>CoA</name>
        <dbReference type="ChEBI" id="CHEBI:57287"/>
    </ligand>
</feature>
<evidence type="ECO:0000256" key="3">
    <source>
        <dbReference type="ARBA" id="ARBA00008342"/>
    </source>
</evidence>
<dbReference type="GO" id="GO:0000287">
    <property type="term" value="F:magnesium ion binding"/>
    <property type="evidence" value="ECO:0007669"/>
    <property type="project" value="InterPro"/>
</dbReference>
<keyword evidence="13" id="KW-0479">Metal-binding</keyword>
<proteinExistence type="inferred from homology"/>
<feature type="binding site" evidence="12">
    <location>
        <position position="53"/>
    </location>
    <ligand>
        <name>CoA</name>
        <dbReference type="ChEBI" id="CHEBI:57287"/>
    </ligand>
</feature>
<evidence type="ECO:0000256" key="4">
    <source>
        <dbReference type="ARBA" id="ARBA00011503"/>
    </source>
</evidence>
<evidence type="ECO:0000259" key="14">
    <source>
        <dbReference type="Pfam" id="PF01648"/>
    </source>
</evidence>
<dbReference type="GO" id="GO:0005886">
    <property type="term" value="C:plasma membrane"/>
    <property type="evidence" value="ECO:0007669"/>
    <property type="project" value="TreeGrafter"/>
</dbReference>
<name>A0A504JLP7_9FLAO</name>
<dbReference type="InterPro" id="IPR037143">
    <property type="entry name" value="4-PPantetheinyl_Trfase_dom_sf"/>
</dbReference>
<dbReference type="InterPro" id="IPR003542">
    <property type="entry name" value="Enbac_synth_compD-like"/>
</dbReference>
<comment type="caution">
    <text evidence="15">The sequence shown here is derived from an EMBL/GenBank/DDBJ whole genome shotgun (WGS) entry which is preliminary data.</text>
</comment>
<comment type="pathway">
    <text evidence="2">Siderophore biosynthesis; enterobactin biosynthesis.</text>
</comment>
<keyword evidence="7" id="KW-0259">Enterobactin biosynthesis</keyword>
<comment type="subunit">
    <text evidence="4">EntB, EntD, EntE, and EntF form a multienzyme complex called enterobactin synthase.</text>
</comment>
<comment type="similarity">
    <text evidence="3">Belongs to the P-Pant transferase superfamily. EntD family.</text>
</comment>
<dbReference type="OrthoDB" id="9808281at2"/>
<keyword evidence="16" id="KW-1185">Reference proteome</keyword>
<gene>
    <name evidence="15" type="ORF">FHK87_03560</name>
</gene>
<dbReference type="InterPro" id="IPR008278">
    <property type="entry name" value="4-PPantetheinyl_Trfase_dom"/>
</dbReference>
<feature type="binding site" evidence="13">
    <location>
        <position position="126"/>
    </location>
    <ligand>
        <name>Mg(2+)</name>
        <dbReference type="ChEBI" id="CHEBI:18420"/>
    </ligand>
</feature>
<dbReference type="Gene3D" id="3.90.470.20">
    <property type="entry name" value="4'-phosphopantetheinyl transferase domain"/>
    <property type="match status" value="2"/>
</dbReference>
<sequence length="256" mass="29530">MIYKESIVLHRKEGSFQVGFCIMKNAQPNISDYKHVLHDDEIDYYSNLEYEKRKISYLQGRVVAKYAISEVIENFQSLKSILIKSGVFHFPVVKNILKDNIQISISHSDEYGFACAFQEEHPIGVDIERINKENSDAIAKYISEDEHKQIVSCSLEKHMGDTLIWTSKESLSKILKTGLTIDFRLLDICSIVEKDKCYICHFKNFLQYKSISRCIDGYMYSIVIPSKTSSILIIKLLGNIKKHLEEVKDCQKSLLS</sequence>
<feature type="binding site" evidence="12">
    <location>
        <position position="61"/>
    </location>
    <ligand>
        <name>CoA</name>
        <dbReference type="ChEBI" id="CHEBI:57287"/>
    </ligand>
</feature>
<evidence type="ECO:0000256" key="1">
    <source>
        <dbReference type="ARBA" id="ARBA00003937"/>
    </source>
</evidence>
<comment type="catalytic activity">
    <reaction evidence="11">
        <text>apo-[peptidyl-carrier protein] + CoA = holo-[peptidyl-carrier protein] + adenosine 3',5'-bisphosphate + H(+)</text>
        <dbReference type="Rhea" id="RHEA:46228"/>
        <dbReference type="Rhea" id="RHEA-COMP:11479"/>
        <dbReference type="Rhea" id="RHEA-COMP:11480"/>
        <dbReference type="ChEBI" id="CHEBI:15378"/>
        <dbReference type="ChEBI" id="CHEBI:29999"/>
        <dbReference type="ChEBI" id="CHEBI:57287"/>
        <dbReference type="ChEBI" id="CHEBI:58343"/>
        <dbReference type="ChEBI" id="CHEBI:64479"/>
    </reaction>
</comment>
<comment type="cofactor">
    <cofactor evidence="13">
        <name>Mg(2+)</name>
        <dbReference type="ChEBI" id="CHEBI:18420"/>
    </cofactor>
</comment>
<dbReference type="PANTHER" id="PTHR38096:SF1">
    <property type="entry name" value="ENTEROBACTIN SYNTHASE COMPONENT D"/>
    <property type="match status" value="1"/>
</dbReference>
<organism evidence="15 16">
    <name type="scientific">Aquimarina algicola</name>
    <dbReference type="NCBI Taxonomy" id="2589995"/>
    <lineage>
        <taxon>Bacteria</taxon>
        <taxon>Pseudomonadati</taxon>
        <taxon>Bacteroidota</taxon>
        <taxon>Flavobacteriia</taxon>
        <taxon>Flavobacteriales</taxon>
        <taxon>Flavobacteriaceae</taxon>
        <taxon>Aquimarina</taxon>
    </lineage>
</organism>
<evidence type="ECO:0000256" key="10">
    <source>
        <dbReference type="ARBA" id="ARBA00049176"/>
    </source>
</evidence>
<evidence type="ECO:0000256" key="8">
    <source>
        <dbReference type="ARBA" id="ARBA00029894"/>
    </source>
</evidence>
<feature type="binding site" evidence="12">
    <location>
        <position position="169"/>
    </location>
    <ligand>
        <name>CoA</name>
        <dbReference type="ChEBI" id="CHEBI:57287"/>
    </ligand>
</feature>
<evidence type="ECO:0000256" key="11">
    <source>
        <dbReference type="ARBA" id="ARBA00049191"/>
    </source>
</evidence>
<protein>
    <recommendedName>
        <fullName evidence="5">Enterobactin synthase component D</fullName>
    </recommendedName>
    <alternativeName>
        <fullName evidence="8">4'-phosphopantetheinyl transferase EntD</fullName>
    </alternativeName>
    <alternativeName>
        <fullName evidence="9">Enterochelin synthase D</fullName>
    </alternativeName>
</protein>
<dbReference type="GO" id="GO:0009366">
    <property type="term" value="C:enterobactin synthetase complex"/>
    <property type="evidence" value="ECO:0007669"/>
    <property type="project" value="InterPro"/>
</dbReference>
<dbReference type="EMBL" id="VFWZ01000001">
    <property type="protein sequence ID" value="TPN89315.1"/>
    <property type="molecule type" value="Genomic_DNA"/>
</dbReference>
<reference evidence="15 16" key="1">
    <citation type="submission" date="2019-06" db="EMBL/GenBank/DDBJ databases">
        <authorList>
            <person name="Meng X."/>
        </authorList>
    </citation>
    <scope>NUCLEOTIDE SEQUENCE [LARGE SCALE GENOMIC DNA]</scope>
    <source>
        <strain evidence="15 16">M625</strain>
    </source>
</reference>
<dbReference type="Pfam" id="PF01648">
    <property type="entry name" value="ACPS"/>
    <property type="match status" value="1"/>
</dbReference>
<evidence type="ECO:0000256" key="6">
    <source>
        <dbReference type="ARBA" id="ARBA00022679"/>
    </source>
</evidence>
<feature type="binding site" evidence="12">
    <location>
        <position position="173"/>
    </location>
    <ligand>
        <name>CoA</name>
        <dbReference type="ChEBI" id="CHEBI:57287"/>
    </ligand>
</feature>
<evidence type="ECO:0000256" key="12">
    <source>
        <dbReference type="PIRSR" id="PIRSR603542-1"/>
    </source>
</evidence>
<evidence type="ECO:0000313" key="15">
    <source>
        <dbReference type="EMBL" id="TPN89315.1"/>
    </source>
</evidence>